<dbReference type="GO" id="GO:0006631">
    <property type="term" value="P:fatty acid metabolic process"/>
    <property type="evidence" value="ECO:0007669"/>
    <property type="project" value="UniProtKB-KW"/>
</dbReference>
<evidence type="ECO:0000256" key="3">
    <source>
        <dbReference type="ARBA" id="ARBA00012423"/>
    </source>
</evidence>
<comment type="similarity">
    <text evidence="2">Belongs to the AB hydrolase superfamily. AB hydrolase 2 family.</text>
</comment>
<dbReference type="PANTHER" id="PTHR10655:SF17">
    <property type="entry name" value="LYSOPHOSPHOLIPASE-LIKE PROTEIN 1"/>
    <property type="match status" value="1"/>
</dbReference>
<dbReference type="InParanoid" id="A0A316VF69"/>
<keyword evidence="5" id="KW-0719">Serine esterase</keyword>
<evidence type="ECO:0000256" key="8">
    <source>
        <dbReference type="ARBA" id="ARBA00022832"/>
    </source>
</evidence>
<dbReference type="EMBL" id="KZ819603">
    <property type="protein sequence ID" value="PWN35964.1"/>
    <property type="molecule type" value="Genomic_DNA"/>
</dbReference>
<feature type="domain" description="Phospholipase/carboxylesterase/thioesterase" evidence="13">
    <location>
        <begin position="17"/>
        <end position="236"/>
    </location>
</feature>
<dbReference type="RefSeq" id="XP_025356266.1">
    <property type="nucleotide sequence ID" value="XM_025496475.1"/>
</dbReference>
<keyword evidence="6" id="KW-0963">Cytoplasm</keyword>
<accession>A0A316VF69</accession>
<dbReference type="InterPro" id="IPR029058">
    <property type="entry name" value="AB_hydrolase_fold"/>
</dbReference>
<evidence type="ECO:0000256" key="7">
    <source>
        <dbReference type="ARBA" id="ARBA00022801"/>
    </source>
</evidence>
<dbReference type="OrthoDB" id="2418081at2759"/>
<reference evidence="14 15" key="1">
    <citation type="journal article" date="2018" name="Mol. Biol. Evol.">
        <title>Broad Genomic Sampling Reveals a Smut Pathogenic Ancestry of the Fungal Clade Ustilaginomycotina.</title>
        <authorList>
            <person name="Kijpornyongpan T."/>
            <person name="Mondo S.J."/>
            <person name="Barry K."/>
            <person name="Sandor L."/>
            <person name="Lee J."/>
            <person name="Lipzen A."/>
            <person name="Pangilinan J."/>
            <person name="LaButti K."/>
            <person name="Hainaut M."/>
            <person name="Henrissat B."/>
            <person name="Grigoriev I.V."/>
            <person name="Spatafora J.W."/>
            <person name="Aime M.C."/>
        </authorList>
    </citation>
    <scope>NUCLEOTIDE SEQUENCE [LARGE SCALE GENOMIC DNA]</scope>
    <source>
        <strain evidence="14 15">MCA 3882</strain>
    </source>
</reference>
<comment type="function">
    <text evidence="10">Hydrolyzes fatty acids from S-acylated cysteine residues in proteins with a strong preference for palmitoylated G-alpha proteins over other acyl substrates. Mediates the deacylation of G-alpha proteins such as GPA1 in vivo, but has weak or no activity toward palmitoylated Ras proteins. Has weak lysophospholipase activity in vitro; however such activity may not exist in vivo.</text>
</comment>
<comment type="catalytic activity">
    <reaction evidence="12">
        <text>S-hexadecanoyl-L-cysteinyl-[protein] + H2O = L-cysteinyl-[protein] + hexadecanoate + H(+)</text>
        <dbReference type="Rhea" id="RHEA:19233"/>
        <dbReference type="Rhea" id="RHEA-COMP:10131"/>
        <dbReference type="Rhea" id="RHEA-COMP:11032"/>
        <dbReference type="ChEBI" id="CHEBI:7896"/>
        <dbReference type="ChEBI" id="CHEBI:15377"/>
        <dbReference type="ChEBI" id="CHEBI:15378"/>
        <dbReference type="ChEBI" id="CHEBI:29950"/>
        <dbReference type="ChEBI" id="CHEBI:74151"/>
        <dbReference type="EC" id="3.1.2.22"/>
    </reaction>
</comment>
<proteinExistence type="inferred from homology"/>
<dbReference type="PANTHER" id="PTHR10655">
    <property type="entry name" value="LYSOPHOSPHOLIPASE-RELATED"/>
    <property type="match status" value="1"/>
</dbReference>
<dbReference type="STRING" id="1280837.A0A316VF69"/>
<name>A0A316VF69_9BASI</name>
<dbReference type="GO" id="GO:0005737">
    <property type="term" value="C:cytoplasm"/>
    <property type="evidence" value="ECO:0007669"/>
    <property type="project" value="UniProtKB-SubCell"/>
</dbReference>
<dbReference type="EC" id="3.1.2.22" evidence="3"/>
<dbReference type="FunFam" id="3.40.50.1820:FF:000010">
    <property type="entry name" value="Acyl-protein thioesterase 2"/>
    <property type="match status" value="1"/>
</dbReference>
<dbReference type="AlphaFoldDB" id="A0A316VF69"/>
<keyword evidence="15" id="KW-1185">Reference proteome</keyword>
<dbReference type="FunCoup" id="A0A316VF69">
    <property type="interactions" value="326"/>
</dbReference>
<protein>
    <recommendedName>
        <fullName evidence="4">Acyl-protein thioesterase 1</fullName>
        <ecNumber evidence="3">3.1.2.22</ecNumber>
    </recommendedName>
    <alternativeName>
        <fullName evidence="11">Palmitoyl-protein hydrolase</fullName>
    </alternativeName>
</protein>
<evidence type="ECO:0000256" key="4">
    <source>
        <dbReference type="ARBA" id="ARBA00014923"/>
    </source>
</evidence>
<evidence type="ECO:0000256" key="2">
    <source>
        <dbReference type="ARBA" id="ARBA00006499"/>
    </source>
</evidence>
<evidence type="ECO:0000256" key="5">
    <source>
        <dbReference type="ARBA" id="ARBA00022487"/>
    </source>
</evidence>
<comment type="subcellular location">
    <subcellularLocation>
        <location evidence="1">Cytoplasm</location>
    </subcellularLocation>
</comment>
<evidence type="ECO:0000256" key="1">
    <source>
        <dbReference type="ARBA" id="ARBA00004496"/>
    </source>
</evidence>
<evidence type="ECO:0000313" key="15">
    <source>
        <dbReference type="Proteomes" id="UP000245771"/>
    </source>
</evidence>
<dbReference type="GO" id="GO:0052689">
    <property type="term" value="F:carboxylic ester hydrolase activity"/>
    <property type="evidence" value="ECO:0007669"/>
    <property type="project" value="UniProtKB-KW"/>
</dbReference>
<dbReference type="Gene3D" id="3.40.50.1820">
    <property type="entry name" value="alpha/beta hydrolase"/>
    <property type="match status" value="1"/>
</dbReference>
<dbReference type="Proteomes" id="UP000245771">
    <property type="component" value="Unassembled WGS sequence"/>
</dbReference>
<keyword evidence="7" id="KW-0378">Hydrolase</keyword>
<evidence type="ECO:0000256" key="6">
    <source>
        <dbReference type="ARBA" id="ARBA00022490"/>
    </source>
</evidence>
<keyword evidence="8" id="KW-0276">Fatty acid metabolism</keyword>
<sequence length="240" mass="25167">MTSKSLLKTIVLPPSSGGQATATLIFAHGLGDTGAGWYDVAQMLSRRPALKHVRFILPNSPVQPVSLNMGMKMPSWFDITSLDDVSGSEDEAGLRQSADSIKALVDAEVDGSGSGLDGKGIPSDRVVVGGFSQGGAVSLLAGLTHSPPVAGIIALSTWLPLRAKLIAPYLAKDADQVPVFMGHGTADPVVRHEFGSRSAKFLRAGDGGVWSEDYPGMPHSACPEEIEHVGEFLEKIVPAQ</sequence>
<dbReference type="InterPro" id="IPR003140">
    <property type="entry name" value="PLipase/COase/thioEstase"/>
</dbReference>
<evidence type="ECO:0000256" key="9">
    <source>
        <dbReference type="ARBA" id="ARBA00023098"/>
    </source>
</evidence>
<dbReference type="GeneID" id="37018256"/>
<evidence type="ECO:0000256" key="10">
    <source>
        <dbReference type="ARBA" id="ARBA00029392"/>
    </source>
</evidence>
<dbReference type="Pfam" id="PF02230">
    <property type="entry name" value="Abhydrolase_2"/>
    <property type="match status" value="1"/>
</dbReference>
<organism evidence="14 15">
    <name type="scientific">Meira miltonrushii</name>
    <dbReference type="NCBI Taxonomy" id="1280837"/>
    <lineage>
        <taxon>Eukaryota</taxon>
        <taxon>Fungi</taxon>
        <taxon>Dikarya</taxon>
        <taxon>Basidiomycota</taxon>
        <taxon>Ustilaginomycotina</taxon>
        <taxon>Exobasidiomycetes</taxon>
        <taxon>Exobasidiales</taxon>
        <taxon>Brachybasidiaceae</taxon>
        <taxon>Meira</taxon>
    </lineage>
</organism>
<dbReference type="GO" id="GO:0008474">
    <property type="term" value="F:palmitoyl-(protein) hydrolase activity"/>
    <property type="evidence" value="ECO:0007669"/>
    <property type="project" value="UniProtKB-EC"/>
</dbReference>
<evidence type="ECO:0000259" key="13">
    <source>
        <dbReference type="Pfam" id="PF02230"/>
    </source>
</evidence>
<gene>
    <name evidence="14" type="ORF">FA14DRAFT_121646</name>
</gene>
<evidence type="ECO:0000256" key="11">
    <source>
        <dbReference type="ARBA" id="ARBA00031195"/>
    </source>
</evidence>
<evidence type="ECO:0000313" key="14">
    <source>
        <dbReference type="EMBL" id="PWN35964.1"/>
    </source>
</evidence>
<keyword evidence="9" id="KW-0443">Lipid metabolism</keyword>
<dbReference type="InterPro" id="IPR050565">
    <property type="entry name" value="LYPA1-2/EST-like"/>
</dbReference>
<dbReference type="SUPFAM" id="SSF53474">
    <property type="entry name" value="alpha/beta-Hydrolases"/>
    <property type="match status" value="1"/>
</dbReference>
<evidence type="ECO:0000256" key="12">
    <source>
        <dbReference type="ARBA" id="ARBA00047337"/>
    </source>
</evidence>